<dbReference type="GO" id="GO:0005737">
    <property type="term" value="C:cytoplasm"/>
    <property type="evidence" value="ECO:0007669"/>
    <property type="project" value="TreeGrafter"/>
</dbReference>
<comment type="caution">
    <text evidence="3">The sequence shown here is derived from an EMBL/GenBank/DDBJ whole genome shotgun (WGS) entry which is preliminary data.</text>
</comment>
<organism evidence="3 4">
    <name type="scientific">Basidiobolus meristosporus CBS 931.73</name>
    <dbReference type="NCBI Taxonomy" id="1314790"/>
    <lineage>
        <taxon>Eukaryota</taxon>
        <taxon>Fungi</taxon>
        <taxon>Fungi incertae sedis</taxon>
        <taxon>Zoopagomycota</taxon>
        <taxon>Entomophthoromycotina</taxon>
        <taxon>Basidiobolomycetes</taxon>
        <taxon>Basidiobolales</taxon>
        <taxon>Basidiobolaceae</taxon>
        <taxon>Basidiobolus</taxon>
    </lineage>
</organism>
<gene>
    <name evidence="3" type="ORF">K493DRAFT_333710</name>
</gene>
<dbReference type="GO" id="GO:0005634">
    <property type="term" value="C:nucleus"/>
    <property type="evidence" value="ECO:0007669"/>
    <property type="project" value="TreeGrafter"/>
</dbReference>
<evidence type="ECO:0000256" key="1">
    <source>
        <dbReference type="ARBA" id="ARBA00009856"/>
    </source>
</evidence>
<evidence type="ECO:0000313" key="3">
    <source>
        <dbReference type="EMBL" id="ORY05011.1"/>
    </source>
</evidence>
<comment type="similarity">
    <text evidence="1">Belongs to the SRR1 family.</text>
</comment>
<proteinExistence type="inferred from homology"/>
<dbReference type="InterPro" id="IPR040044">
    <property type="entry name" value="SRR1L"/>
</dbReference>
<dbReference type="OrthoDB" id="551431at2759"/>
<keyword evidence="4" id="KW-1185">Reference proteome</keyword>
<name>A0A1Y1Z407_9FUNG</name>
<dbReference type="PANTHER" id="PTHR28626">
    <property type="entry name" value="SRR1-LIKE PROTEIN"/>
    <property type="match status" value="1"/>
</dbReference>
<dbReference type="FunCoup" id="A0A1Y1Z407">
    <property type="interactions" value="243"/>
</dbReference>
<dbReference type="InParanoid" id="A0A1Y1Z407"/>
<feature type="domain" description="SRR1-like" evidence="2">
    <location>
        <begin position="60"/>
        <end position="222"/>
    </location>
</feature>
<dbReference type="AlphaFoldDB" id="A0A1Y1Z407"/>
<evidence type="ECO:0000259" key="2">
    <source>
        <dbReference type="Pfam" id="PF07985"/>
    </source>
</evidence>
<dbReference type="Proteomes" id="UP000193498">
    <property type="component" value="Unassembled WGS sequence"/>
</dbReference>
<dbReference type="PANTHER" id="PTHR28626:SF3">
    <property type="entry name" value="SRR1-LIKE PROTEIN"/>
    <property type="match status" value="1"/>
</dbReference>
<sequence length="252" mass="29347">MEENGFTLFKYSTRKSRNRRKQRNDTPKVSVETVVAYVEDKIDTLKHSDFYVQLKEIIGTSQLPEFEDIICYGVGSFEQSRTSQFQLGLVLLLRELLQFKGKLHSYDPVLTEIDHRVLQHYDIELIKTNEQAKRSVSRPTLFYMPHCGKTLYNNLLASNWSRKAITNVYLIGNRLEMYHENEPTLKLRREAPHIVEALDLIKCSPFPEEFDTNTIFNDICIHQFLAEKVNAAKDSVFEVEVTSEPENDPELI</sequence>
<evidence type="ECO:0000313" key="4">
    <source>
        <dbReference type="Proteomes" id="UP000193498"/>
    </source>
</evidence>
<accession>A0A1Y1Z407</accession>
<protein>
    <recommendedName>
        <fullName evidence="2">SRR1-like domain-containing protein</fullName>
    </recommendedName>
</protein>
<dbReference type="InterPro" id="IPR012942">
    <property type="entry name" value="SRR1-like"/>
</dbReference>
<dbReference type="EMBL" id="MCFE01000029">
    <property type="protein sequence ID" value="ORY05011.1"/>
    <property type="molecule type" value="Genomic_DNA"/>
</dbReference>
<dbReference type="Pfam" id="PF07985">
    <property type="entry name" value="SRR1"/>
    <property type="match status" value="1"/>
</dbReference>
<reference evidence="3 4" key="1">
    <citation type="submission" date="2016-07" db="EMBL/GenBank/DDBJ databases">
        <title>Pervasive Adenine N6-methylation of Active Genes in Fungi.</title>
        <authorList>
            <consortium name="DOE Joint Genome Institute"/>
            <person name="Mondo S.J."/>
            <person name="Dannebaum R.O."/>
            <person name="Kuo R.C."/>
            <person name="Labutti K."/>
            <person name="Haridas S."/>
            <person name="Kuo A."/>
            <person name="Salamov A."/>
            <person name="Ahrendt S.R."/>
            <person name="Lipzen A."/>
            <person name="Sullivan W."/>
            <person name="Andreopoulos W.B."/>
            <person name="Clum A."/>
            <person name="Lindquist E."/>
            <person name="Daum C."/>
            <person name="Ramamoorthy G.K."/>
            <person name="Gryganskyi A."/>
            <person name="Culley D."/>
            <person name="Magnuson J.K."/>
            <person name="James T.Y."/>
            <person name="O'Malley M.A."/>
            <person name="Stajich J.E."/>
            <person name="Spatafora J.W."/>
            <person name="Visel A."/>
            <person name="Grigoriev I.V."/>
        </authorList>
    </citation>
    <scope>NUCLEOTIDE SEQUENCE [LARGE SCALE GENOMIC DNA]</scope>
    <source>
        <strain evidence="3 4">CBS 931.73</strain>
    </source>
</reference>